<evidence type="ECO:0000313" key="4">
    <source>
        <dbReference type="EMBL" id="AGA76589.1"/>
    </source>
</evidence>
<dbReference type="Pfam" id="PF09822">
    <property type="entry name" value="ABC_transp_aux"/>
    <property type="match status" value="1"/>
</dbReference>
<dbReference type="Pfam" id="PF23357">
    <property type="entry name" value="DUF7088"/>
    <property type="match status" value="1"/>
</dbReference>
<dbReference type="OrthoDB" id="9777219at2"/>
<dbReference type="KEGG" id="evi:Echvi_0298"/>
<organism evidence="4 5">
    <name type="scientific">Echinicola vietnamensis (strain DSM 17526 / LMG 23754 / KMM 6221)</name>
    <dbReference type="NCBI Taxonomy" id="926556"/>
    <lineage>
        <taxon>Bacteria</taxon>
        <taxon>Pseudomonadati</taxon>
        <taxon>Bacteroidota</taxon>
        <taxon>Cytophagia</taxon>
        <taxon>Cytophagales</taxon>
        <taxon>Cyclobacteriaceae</taxon>
        <taxon>Echinicola</taxon>
    </lineage>
</organism>
<feature type="transmembrane region" description="Helical" evidence="1">
    <location>
        <begin position="539"/>
        <end position="562"/>
    </location>
</feature>
<dbReference type="InterPro" id="IPR019196">
    <property type="entry name" value="ABC_transp_unknown"/>
</dbReference>
<keyword evidence="5" id="KW-1185">Reference proteome</keyword>
<sequence length="571" mass="64170">MKQQSRDVRQKSRKWLLSGIAMLGLVLVTLFLLNKFTRFRIDLTEEQRFTLHASTKEILAGLEEPLEVDILLSGKLPGGMRRFQQQIEATVETFNAYSGAPISVRYFDPMGIEDKQERDEYIIYLAEFGINPTNLFATENGAQTSRLIFPGVIIRNATHETGGLLLNGNRGMSPDQILNLSVENLEYELINMVRMLVQREKQAVAMITNHGELQGDQGYGIVEALSEDYEVYKVPLQKAKGVEDLLSFAAIIVAGPRDAYSKREVYLLDQYLMRGGKLLLAIDPVAVDMEKAGGEGTVAVGFDTGLDRMLFKYGVRINKDLIQDMNFGYYPVVAGEFGNQSQIVPLPWPFYVVANTMSSHVIVKGFDQVMFRMVSSLDTVKATGVKKTPLIFSGQYSRKMPQPVRVAFEDMSQEPAISLFNQKNLPLAYLLEGTFSSVFENRFLPEAFEVDPDFKEKSDGGALIVTGDGDWLQGEQDPTTGDPLPLGTDPNTEANFANRELLQNMLRYLVNPDGIMATRSKELKIRPLDKKRVEQEKTFWQVLNIALPVGLVLLIGLAKVYFRRRKYGRKG</sequence>
<feature type="transmembrane region" description="Helical" evidence="1">
    <location>
        <begin position="15"/>
        <end position="33"/>
    </location>
</feature>
<feature type="domain" description="ABC-type uncharacterised transport system" evidence="2">
    <location>
        <begin position="201"/>
        <end position="505"/>
    </location>
</feature>
<keyword evidence="1" id="KW-1133">Transmembrane helix</keyword>
<name>L0FRP4_ECHVK</name>
<dbReference type="eggNOG" id="COG3225">
    <property type="taxonomic scope" value="Bacteria"/>
</dbReference>
<dbReference type="HOGENOM" id="CLU_018716_1_0_10"/>
<evidence type="ECO:0000259" key="2">
    <source>
        <dbReference type="Pfam" id="PF09822"/>
    </source>
</evidence>
<protein>
    <submittedName>
        <fullName evidence="4">Gliding-associated putative ABC transporter substrate-binding component GldG</fullName>
    </submittedName>
</protein>
<dbReference type="InterPro" id="IPR055396">
    <property type="entry name" value="DUF7088"/>
</dbReference>
<reference evidence="5" key="1">
    <citation type="submission" date="2012-02" db="EMBL/GenBank/DDBJ databases">
        <title>The complete genome of Echinicola vietnamensis DSM 17526.</title>
        <authorList>
            <person name="Lucas S."/>
            <person name="Copeland A."/>
            <person name="Lapidus A."/>
            <person name="Glavina del Rio T."/>
            <person name="Dalin E."/>
            <person name="Tice H."/>
            <person name="Bruce D."/>
            <person name="Goodwin L."/>
            <person name="Pitluck S."/>
            <person name="Peters L."/>
            <person name="Ovchinnikova G."/>
            <person name="Teshima H."/>
            <person name="Kyrpides N."/>
            <person name="Mavromatis K."/>
            <person name="Ivanova N."/>
            <person name="Brettin T."/>
            <person name="Detter J.C."/>
            <person name="Han C."/>
            <person name="Larimer F."/>
            <person name="Land M."/>
            <person name="Hauser L."/>
            <person name="Markowitz V."/>
            <person name="Cheng J.-F."/>
            <person name="Hugenholtz P."/>
            <person name="Woyke T."/>
            <person name="Wu D."/>
            <person name="Brambilla E."/>
            <person name="Klenk H.-P."/>
            <person name="Eisen J.A."/>
        </authorList>
    </citation>
    <scope>NUCLEOTIDE SEQUENCE [LARGE SCALE GENOMIC DNA]</scope>
    <source>
        <strain evidence="5">DSM 17526 / LMG 23754 / KMM 6221</strain>
    </source>
</reference>
<dbReference type="NCBIfam" id="TIGR03521">
    <property type="entry name" value="GldG"/>
    <property type="match status" value="1"/>
</dbReference>
<dbReference type="STRING" id="926556.Echvi_0298"/>
<dbReference type="RefSeq" id="WP_015264156.1">
    <property type="nucleotide sequence ID" value="NC_019904.1"/>
</dbReference>
<dbReference type="PATRIC" id="fig|926556.3.peg.296"/>
<proteinExistence type="predicted"/>
<evidence type="ECO:0000313" key="5">
    <source>
        <dbReference type="Proteomes" id="UP000010796"/>
    </source>
</evidence>
<evidence type="ECO:0000259" key="3">
    <source>
        <dbReference type="Pfam" id="PF23357"/>
    </source>
</evidence>
<keyword evidence="1" id="KW-0472">Membrane</keyword>
<dbReference type="AlphaFoldDB" id="L0FRP4"/>
<feature type="domain" description="DUF7088" evidence="3">
    <location>
        <begin position="45"/>
        <end position="154"/>
    </location>
</feature>
<evidence type="ECO:0000256" key="1">
    <source>
        <dbReference type="SAM" id="Phobius"/>
    </source>
</evidence>
<keyword evidence="1" id="KW-0812">Transmembrane</keyword>
<dbReference type="InterPro" id="IPR019863">
    <property type="entry name" value="Motility-assoc_ABC-rel_GldG"/>
</dbReference>
<dbReference type="EMBL" id="CP003346">
    <property type="protein sequence ID" value="AGA76589.1"/>
    <property type="molecule type" value="Genomic_DNA"/>
</dbReference>
<gene>
    <name evidence="4" type="ordered locus">Echvi_0298</name>
</gene>
<accession>L0FRP4</accession>
<dbReference type="Proteomes" id="UP000010796">
    <property type="component" value="Chromosome"/>
</dbReference>